<dbReference type="Gene3D" id="3.20.20.80">
    <property type="entry name" value="Glycosidases"/>
    <property type="match status" value="1"/>
</dbReference>
<proteinExistence type="predicted"/>
<evidence type="ECO:0000313" key="3">
    <source>
        <dbReference type="Proteomes" id="UP000674234"/>
    </source>
</evidence>
<evidence type="ECO:0000313" key="2">
    <source>
        <dbReference type="EMBL" id="MBP2708104.1"/>
    </source>
</evidence>
<dbReference type="InterPro" id="IPR001360">
    <property type="entry name" value="Glyco_hydro_1"/>
</dbReference>
<dbReference type="RefSeq" id="WP_210159355.1">
    <property type="nucleotide sequence ID" value="NZ_JAFCNB010000026.1"/>
</dbReference>
<feature type="region of interest" description="Disordered" evidence="1">
    <location>
        <begin position="35"/>
        <end position="64"/>
    </location>
</feature>
<reference evidence="2" key="1">
    <citation type="submission" date="2021-02" db="EMBL/GenBank/DDBJ databases">
        <title>Draft genome sequence of Microbispora sp. RL4-1S isolated from rice leaves in Thailand.</title>
        <authorList>
            <person name="Muangham S."/>
            <person name="Duangmal K."/>
        </authorList>
    </citation>
    <scope>NUCLEOTIDE SEQUENCE</scope>
    <source>
        <strain evidence="2">RL4-1S</strain>
    </source>
</reference>
<name>A0A941ASE5_9ACTN</name>
<accession>A0A941ASE5</accession>
<keyword evidence="3" id="KW-1185">Reference proteome</keyword>
<dbReference type="EMBL" id="JAFCNB010000026">
    <property type="protein sequence ID" value="MBP2708104.1"/>
    <property type="molecule type" value="Genomic_DNA"/>
</dbReference>
<dbReference type="GO" id="GO:0004553">
    <property type="term" value="F:hydrolase activity, hydrolyzing O-glycosyl compounds"/>
    <property type="evidence" value="ECO:0007669"/>
    <property type="project" value="InterPro"/>
</dbReference>
<gene>
    <name evidence="2" type="ORF">JOL79_30430</name>
</gene>
<dbReference type="SUPFAM" id="SSF51445">
    <property type="entry name" value="(Trans)glycosidases"/>
    <property type="match status" value="1"/>
</dbReference>
<protein>
    <submittedName>
        <fullName evidence="2">Family 1 glycosylhydrolase</fullName>
    </submittedName>
</protein>
<organism evidence="2 3">
    <name type="scientific">Microbispora oryzae</name>
    <dbReference type="NCBI Taxonomy" id="2806554"/>
    <lineage>
        <taxon>Bacteria</taxon>
        <taxon>Bacillati</taxon>
        <taxon>Actinomycetota</taxon>
        <taxon>Actinomycetes</taxon>
        <taxon>Streptosporangiales</taxon>
        <taxon>Streptosporangiaceae</taxon>
        <taxon>Microbispora</taxon>
    </lineage>
</organism>
<comment type="caution">
    <text evidence="2">The sequence shown here is derived from an EMBL/GenBank/DDBJ whole genome shotgun (WGS) entry which is preliminary data.</text>
</comment>
<feature type="non-terminal residue" evidence="2">
    <location>
        <position position="1"/>
    </location>
</feature>
<dbReference type="InterPro" id="IPR017853">
    <property type="entry name" value="GH"/>
</dbReference>
<dbReference type="Pfam" id="PF00232">
    <property type="entry name" value="Glyco_hydro_1"/>
    <property type="match status" value="1"/>
</dbReference>
<dbReference type="Proteomes" id="UP000674234">
    <property type="component" value="Unassembled WGS sequence"/>
</dbReference>
<sequence length="116" mass="12771">TVEPEGLYDTLVGLAGRYPHLPPIYVTENGYGDDGVLEDTGRSGYPYQGLRGPAEADPDTPGGPARGYFCWSPLEDVVLRFEGNTGTRRSRVDYRTRVRTPATGFHWLRDHIAAGC</sequence>
<dbReference type="AlphaFoldDB" id="A0A941ASE5"/>
<dbReference type="GO" id="GO:0005975">
    <property type="term" value="P:carbohydrate metabolic process"/>
    <property type="evidence" value="ECO:0007669"/>
    <property type="project" value="InterPro"/>
</dbReference>
<evidence type="ECO:0000256" key="1">
    <source>
        <dbReference type="SAM" id="MobiDB-lite"/>
    </source>
</evidence>